<organism evidence="4 5">
    <name type="scientific">Tetrapyrgos nigripes</name>
    <dbReference type="NCBI Taxonomy" id="182062"/>
    <lineage>
        <taxon>Eukaryota</taxon>
        <taxon>Fungi</taxon>
        <taxon>Dikarya</taxon>
        <taxon>Basidiomycota</taxon>
        <taxon>Agaricomycotina</taxon>
        <taxon>Agaricomycetes</taxon>
        <taxon>Agaricomycetidae</taxon>
        <taxon>Agaricales</taxon>
        <taxon>Marasmiineae</taxon>
        <taxon>Marasmiaceae</taxon>
        <taxon>Tetrapyrgos</taxon>
    </lineage>
</organism>
<dbReference type="Gene3D" id="3.30.310.80">
    <property type="entry name" value="Kinase associated domain 1, KA1"/>
    <property type="match status" value="1"/>
</dbReference>
<feature type="compositionally biased region" description="Low complexity" evidence="3">
    <location>
        <begin position="92"/>
        <end position="111"/>
    </location>
</feature>
<proteinExistence type="predicted"/>
<feature type="compositionally biased region" description="Polar residues" evidence="3">
    <location>
        <begin position="112"/>
        <end position="124"/>
    </location>
</feature>
<feature type="compositionally biased region" description="Polar residues" evidence="3">
    <location>
        <begin position="264"/>
        <end position="282"/>
    </location>
</feature>
<feature type="compositionally biased region" description="Low complexity" evidence="3">
    <location>
        <begin position="43"/>
        <end position="72"/>
    </location>
</feature>
<keyword evidence="1" id="KW-0547">Nucleotide-binding</keyword>
<dbReference type="AlphaFoldDB" id="A0A8H5GGG3"/>
<keyword evidence="5" id="KW-1185">Reference proteome</keyword>
<keyword evidence="2" id="KW-0067">ATP-binding</keyword>
<dbReference type="Proteomes" id="UP000559256">
    <property type="component" value="Unassembled WGS sequence"/>
</dbReference>
<reference evidence="4 5" key="1">
    <citation type="journal article" date="2020" name="ISME J.">
        <title>Uncovering the hidden diversity of litter-decomposition mechanisms in mushroom-forming fungi.</title>
        <authorList>
            <person name="Floudas D."/>
            <person name="Bentzer J."/>
            <person name="Ahren D."/>
            <person name="Johansson T."/>
            <person name="Persson P."/>
            <person name="Tunlid A."/>
        </authorList>
    </citation>
    <scope>NUCLEOTIDE SEQUENCE [LARGE SCALE GENOMIC DNA]</scope>
    <source>
        <strain evidence="4 5">CBS 291.85</strain>
    </source>
</reference>
<feature type="region of interest" description="Disordered" evidence="3">
    <location>
        <begin position="227"/>
        <end position="299"/>
    </location>
</feature>
<feature type="compositionally biased region" description="Gly residues" evidence="3">
    <location>
        <begin position="232"/>
        <end position="246"/>
    </location>
</feature>
<dbReference type="GO" id="GO:0005524">
    <property type="term" value="F:ATP binding"/>
    <property type="evidence" value="ECO:0007669"/>
    <property type="project" value="UniProtKB-KW"/>
</dbReference>
<name>A0A8H5GGG3_9AGAR</name>
<protein>
    <submittedName>
        <fullName evidence="4">Uncharacterized protein</fullName>
    </submittedName>
</protein>
<dbReference type="SUPFAM" id="SSF103243">
    <property type="entry name" value="KA1-like"/>
    <property type="match status" value="1"/>
</dbReference>
<accession>A0A8H5GGG3</accession>
<gene>
    <name evidence="4" type="ORF">D9758_010646</name>
</gene>
<dbReference type="InterPro" id="IPR028375">
    <property type="entry name" value="KA1/Ssp2_C"/>
</dbReference>
<feature type="region of interest" description="Disordered" evidence="3">
    <location>
        <begin position="85"/>
        <end position="124"/>
    </location>
</feature>
<comment type="caution">
    <text evidence="4">The sequence shown here is derived from an EMBL/GenBank/DDBJ whole genome shotgun (WGS) entry which is preliminary data.</text>
</comment>
<evidence type="ECO:0000256" key="3">
    <source>
        <dbReference type="SAM" id="MobiDB-lite"/>
    </source>
</evidence>
<evidence type="ECO:0000313" key="5">
    <source>
        <dbReference type="Proteomes" id="UP000559256"/>
    </source>
</evidence>
<feature type="region of interest" description="Disordered" evidence="3">
    <location>
        <begin position="28"/>
        <end position="72"/>
    </location>
</feature>
<dbReference type="EMBL" id="JAACJM010000033">
    <property type="protein sequence ID" value="KAF5364482.1"/>
    <property type="molecule type" value="Genomic_DNA"/>
</dbReference>
<evidence type="ECO:0000256" key="2">
    <source>
        <dbReference type="ARBA" id="ARBA00022840"/>
    </source>
</evidence>
<sequence length="345" mass="36976">MVWKEKWLGGLGGVRTRFVWDETLPAESEAEWDTPLDGSGSYSHSHSTSTVTSLSPTSVSLSPTTLSPSPLTTAVDVDADADADGVNGAGGVNRTNGVSGAGVVNGNSTNSTGTDSITGDTLGSHIPSNMSTTLTLTNRQEVDLRTACQVYFVETRAMVQDVVILMNLQLYMIDSINYLVDFHHKKSYLASRRPGAGKYEPAGKDEIRSFKDFRNFRDGRDWRDGMKQMQGLGLGQGQGQGRGRLAGKGRPSGERLTGEGDFNLNDQQHPSSPRLNPTTTNSGSGGSLVTKGKEGAGARDDNAEVVSPYVFMDVACRLILELAGGGRVGKIRFSPVQRQIFRTPD</sequence>
<evidence type="ECO:0000256" key="1">
    <source>
        <dbReference type="ARBA" id="ARBA00022741"/>
    </source>
</evidence>
<evidence type="ECO:0000313" key="4">
    <source>
        <dbReference type="EMBL" id="KAF5364482.1"/>
    </source>
</evidence>
<dbReference type="OrthoDB" id="193931at2759"/>